<evidence type="ECO:0008006" key="5">
    <source>
        <dbReference type="Google" id="ProtNLM"/>
    </source>
</evidence>
<dbReference type="GeneID" id="71515487"/>
<dbReference type="KEGG" id="vhl:BME96_13830"/>
<feature type="transmembrane region" description="Helical" evidence="2">
    <location>
        <begin position="12"/>
        <end position="27"/>
    </location>
</feature>
<keyword evidence="2" id="KW-0472">Membrane</keyword>
<feature type="compositionally biased region" description="Basic and acidic residues" evidence="1">
    <location>
        <begin position="143"/>
        <end position="160"/>
    </location>
</feature>
<proteinExistence type="predicted"/>
<sequence>MKQTIKDNKVGIAVGVGAVAGISYLLINSNSRNKMKDTTKNAKNTAGDYVNEIKQDPKGKKNEYVSKVKTVVENAQNALNKVQYVLDNQGKDIKSTTEDIVDHTKDIAATAADAKDELKDAGDDMKKAKEELKHSSTNTNGEASKKTKETDHHVINDAIE</sequence>
<protein>
    <recommendedName>
        <fullName evidence="5">YtxH domain-containing protein</fullName>
    </recommendedName>
</protein>
<dbReference type="AlphaFoldDB" id="A0AAC9NLP7"/>
<evidence type="ECO:0000313" key="4">
    <source>
        <dbReference type="Proteomes" id="UP000182945"/>
    </source>
</evidence>
<dbReference type="RefSeq" id="WP_071649343.1">
    <property type="nucleotide sequence ID" value="NZ_CP017962.1"/>
</dbReference>
<evidence type="ECO:0000256" key="1">
    <source>
        <dbReference type="SAM" id="MobiDB-lite"/>
    </source>
</evidence>
<keyword evidence="2" id="KW-1133">Transmembrane helix</keyword>
<evidence type="ECO:0000313" key="3">
    <source>
        <dbReference type="EMBL" id="APC49208.1"/>
    </source>
</evidence>
<dbReference type="EMBL" id="CP017962">
    <property type="protein sequence ID" value="APC49208.1"/>
    <property type="molecule type" value="Genomic_DNA"/>
</dbReference>
<keyword evidence="2" id="KW-0812">Transmembrane</keyword>
<reference evidence="3 4" key="1">
    <citation type="submission" date="2016-11" db="EMBL/GenBank/DDBJ databases">
        <title>Complete genome sequencing of Virgibacillus halodenitrificans PDB-F2.</title>
        <authorList>
            <person name="Sun Z."/>
            <person name="Zhou Y."/>
            <person name="Li H."/>
        </authorList>
    </citation>
    <scope>NUCLEOTIDE SEQUENCE [LARGE SCALE GENOMIC DNA]</scope>
    <source>
        <strain evidence="3 4">PDB-F2</strain>
    </source>
</reference>
<feature type="region of interest" description="Disordered" evidence="1">
    <location>
        <begin position="111"/>
        <end position="160"/>
    </location>
</feature>
<name>A0AAC9NLP7_VIRHA</name>
<evidence type="ECO:0000256" key="2">
    <source>
        <dbReference type="SAM" id="Phobius"/>
    </source>
</evidence>
<organism evidence="3 4">
    <name type="scientific">Virgibacillus halodenitrificans</name>
    <name type="common">Bacillus halodenitrificans</name>
    <dbReference type="NCBI Taxonomy" id="1482"/>
    <lineage>
        <taxon>Bacteria</taxon>
        <taxon>Bacillati</taxon>
        <taxon>Bacillota</taxon>
        <taxon>Bacilli</taxon>
        <taxon>Bacillales</taxon>
        <taxon>Bacillaceae</taxon>
        <taxon>Virgibacillus</taxon>
    </lineage>
</organism>
<dbReference type="Proteomes" id="UP000182945">
    <property type="component" value="Chromosome"/>
</dbReference>
<gene>
    <name evidence="3" type="ORF">BME96_13830</name>
</gene>
<feature type="compositionally biased region" description="Basic and acidic residues" evidence="1">
    <location>
        <begin position="113"/>
        <end position="134"/>
    </location>
</feature>
<accession>A0AAC9NLP7</accession>